<evidence type="ECO:0000256" key="1">
    <source>
        <dbReference type="ARBA" id="ARBA00009897"/>
    </source>
</evidence>
<evidence type="ECO:0000313" key="6">
    <source>
        <dbReference type="EMBL" id="ABG06986.1"/>
    </source>
</evidence>
<dbReference type="InterPro" id="IPR036651">
    <property type="entry name" value="Gln_synt_N_sf"/>
</dbReference>
<feature type="domain" description="GS catalytic" evidence="5">
    <location>
        <begin position="113"/>
        <end position="453"/>
    </location>
</feature>
<evidence type="ECO:0000256" key="3">
    <source>
        <dbReference type="PROSITE-ProRule" id="PRU01331"/>
    </source>
</evidence>
<proteinExistence type="inferred from homology"/>
<dbReference type="SUPFAM" id="SSF54368">
    <property type="entry name" value="Glutamine synthetase, N-terminal domain"/>
    <property type="match status" value="1"/>
</dbReference>
<dbReference type="Pfam" id="PF00120">
    <property type="entry name" value="Gln-synt_C"/>
    <property type="match status" value="1"/>
</dbReference>
<keyword evidence="2 6" id="KW-0436">Ligase</keyword>
<dbReference type="InterPro" id="IPR008146">
    <property type="entry name" value="Gln_synth_cat_dom"/>
</dbReference>
<dbReference type="KEGG" id="mmc:Mmcs_0870"/>
<gene>
    <name evidence="6" type="ordered locus">Mmcs_0870</name>
</gene>
<dbReference type="EMBL" id="CP000384">
    <property type="protein sequence ID" value="ABG06986.1"/>
    <property type="molecule type" value="Genomic_DNA"/>
</dbReference>
<dbReference type="EC" id="6.3.1.2" evidence="6"/>
<dbReference type="GO" id="GO:0006542">
    <property type="term" value="P:glutamine biosynthetic process"/>
    <property type="evidence" value="ECO:0007669"/>
    <property type="project" value="InterPro"/>
</dbReference>
<dbReference type="PANTHER" id="PTHR43785:SF12">
    <property type="entry name" value="TYPE-1 GLUTAMINE SYNTHETASE 2"/>
    <property type="match status" value="1"/>
</dbReference>
<evidence type="ECO:0000256" key="2">
    <source>
        <dbReference type="ARBA" id="ARBA00022598"/>
    </source>
</evidence>
<reference evidence="6" key="1">
    <citation type="submission" date="2006-06" db="EMBL/GenBank/DDBJ databases">
        <title>Complete sequence of chromosome of Mycobacterium sp. MCS.</title>
        <authorList>
            <consortium name="US DOE Joint Genome Institute"/>
            <person name="Copeland A."/>
            <person name="Lucas S."/>
            <person name="Lapidus A."/>
            <person name="Barry K."/>
            <person name="Detter J.C."/>
            <person name="Glavina del Rio T."/>
            <person name="Hammon N."/>
            <person name="Israni S."/>
            <person name="Dalin E."/>
            <person name="Tice H."/>
            <person name="Pitluck S."/>
            <person name="Martinez M."/>
            <person name="Schmutz J."/>
            <person name="Larimer F."/>
            <person name="Land M."/>
            <person name="Hauser L."/>
            <person name="Kyrpides N."/>
            <person name="Kim E."/>
            <person name="Miller C.D."/>
            <person name="Hughes J.E."/>
            <person name="Anderson A.J."/>
            <person name="Sims R.C."/>
            <person name="Richardson P."/>
        </authorList>
    </citation>
    <scope>NUCLEOTIDE SEQUENCE [LARGE SCALE GENOMIC DNA]</scope>
    <source>
        <strain evidence="6">MCS</strain>
    </source>
</reference>
<dbReference type="GO" id="GO:0004356">
    <property type="term" value="F:glutamine synthetase activity"/>
    <property type="evidence" value="ECO:0007669"/>
    <property type="project" value="UniProtKB-EC"/>
</dbReference>
<organism evidence="6">
    <name type="scientific">Mycobacterium sp. (strain MCS)</name>
    <dbReference type="NCBI Taxonomy" id="164756"/>
    <lineage>
        <taxon>Bacteria</taxon>
        <taxon>Bacillati</taxon>
        <taxon>Actinomycetota</taxon>
        <taxon>Actinomycetes</taxon>
        <taxon>Mycobacteriales</taxon>
        <taxon>Mycobacteriaceae</taxon>
        <taxon>Mycobacterium</taxon>
    </lineage>
</organism>
<dbReference type="AlphaFoldDB" id="A0A5Q5BFN4"/>
<protein>
    <submittedName>
        <fullName evidence="6">Glutamate--ammonia ligase</fullName>
        <ecNumber evidence="6">6.3.1.2</ecNumber>
    </submittedName>
</protein>
<comment type="similarity">
    <text evidence="1 3 4">Belongs to the glutamine synthetase family.</text>
</comment>
<dbReference type="SMART" id="SM01230">
    <property type="entry name" value="Gln-synt_C"/>
    <property type="match status" value="1"/>
</dbReference>
<dbReference type="SUPFAM" id="SSF55931">
    <property type="entry name" value="Glutamine synthetase/guanido kinase"/>
    <property type="match status" value="1"/>
</dbReference>
<dbReference type="Gene3D" id="3.30.590.10">
    <property type="entry name" value="Glutamine synthetase/guanido kinase, catalytic domain"/>
    <property type="match status" value="1"/>
</dbReference>
<dbReference type="Gene3D" id="3.10.20.70">
    <property type="entry name" value="Glutamine synthetase, N-terminal domain"/>
    <property type="match status" value="1"/>
</dbReference>
<name>A0A5Q5BFN4_MYCSS</name>
<dbReference type="PANTHER" id="PTHR43785">
    <property type="entry name" value="GAMMA-GLUTAMYLPUTRESCINE SYNTHETASE"/>
    <property type="match status" value="1"/>
</dbReference>
<dbReference type="PROSITE" id="PS51987">
    <property type="entry name" value="GS_CATALYTIC"/>
    <property type="match status" value="1"/>
</dbReference>
<accession>A0A5Q5BFN4</accession>
<evidence type="ECO:0000259" key="5">
    <source>
        <dbReference type="PROSITE" id="PS51987"/>
    </source>
</evidence>
<dbReference type="InterPro" id="IPR014746">
    <property type="entry name" value="Gln_synth/guanido_kin_cat_dom"/>
</dbReference>
<sequence>MKTLHDKQDDHARLAAELADDGVQFAMAAWVDVTGRPKSKVVPIGHLPDMLAGSERYTPRGIGRLGEMNPAEDECVGLPDPDTMRILSWDPRIALFHADLVLGDAGEPFENCPRSALKGVIAKARDMGFAMNLGVETEFYLFRTSALPELTPRFASSVIEPTPAYDARAVIDSLEFFSEVSAHMEAAGYGLYSFDQEGGEGQYELDFSYTDVLSMCDRLTYMRLMLPALAQKVDATVSFMPRPETRSWGSGAHMNMSLVSTTTGDNVFVDPDGSWSKTAMSFAAGVLRHAPALSALTCPTVNSYKRLTPKLADGSVSWAPVWARYGTNNRSCMLRLPGNRPAIENRSVDMMANMYLASAFTLAAGLEGIELGLDPGEPVTDDASDWEASAGGAGERLPRTLLEAIDAFATDPLVATTFPAGFVRDYLAMKVDEWNGYHSVVTQWEVDRYLLDV</sequence>
<evidence type="ECO:0000256" key="4">
    <source>
        <dbReference type="RuleBase" id="RU000384"/>
    </source>
</evidence>